<dbReference type="Proteomes" id="UP000011687">
    <property type="component" value="Unassembled WGS sequence"/>
</dbReference>
<accession>M0JZY1</accession>
<sequence length="63" mass="6857">MYATFSLAPDDMEPSVAIWMDWTPEAVEPSVSLTEMLAELAVQSAVFSHVTVLFPSSLLLIGN</sequence>
<keyword evidence="2" id="KW-1185">Reference proteome</keyword>
<dbReference type="AlphaFoldDB" id="M0JZY1"/>
<evidence type="ECO:0000313" key="1">
    <source>
        <dbReference type="EMBL" id="EMA14491.1"/>
    </source>
</evidence>
<protein>
    <submittedName>
        <fullName evidence="1">Uncharacterized protein</fullName>
    </submittedName>
</protein>
<proteinExistence type="predicted"/>
<reference evidence="1 2" key="1">
    <citation type="journal article" date="2014" name="PLoS Genet.">
        <title>Phylogenetically driven sequencing of extremely halophilic archaea reveals strategies for static and dynamic osmo-response.</title>
        <authorList>
            <person name="Becker E.A."/>
            <person name="Seitzer P.M."/>
            <person name="Tritt A."/>
            <person name="Larsen D."/>
            <person name="Krusor M."/>
            <person name="Yao A.I."/>
            <person name="Wu D."/>
            <person name="Madern D."/>
            <person name="Eisen J.A."/>
            <person name="Darling A.E."/>
            <person name="Facciotti M.T."/>
        </authorList>
    </citation>
    <scope>NUCLEOTIDE SEQUENCE [LARGE SCALE GENOMIC DNA]</scope>
    <source>
        <strain evidence="1 2">ATCC 33799</strain>
    </source>
</reference>
<dbReference type="EMBL" id="AOLS01000076">
    <property type="protein sequence ID" value="EMA14491.1"/>
    <property type="molecule type" value="Genomic_DNA"/>
</dbReference>
<comment type="caution">
    <text evidence="1">The sequence shown here is derived from an EMBL/GenBank/DDBJ whole genome shotgun (WGS) entry which is preliminary data.</text>
</comment>
<name>M0JZY1_9EURY</name>
<evidence type="ECO:0000313" key="2">
    <source>
        <dbReference type="Proteomes" id="UP000011687"/>
    </source>
</evidence>
<organism evidence="1 2">
    <name type="scientific">Haloarcula marismortui ATCC 33799</name>
    <dbReference type="NCBI Taxonomy" id="662475"/>
    <lineage>
        <taxon>Archaea</taxon>
        <taxon>Methanobacteriati</taxon>
        <taxon>Methanobacteriota</taxon>
        <taxon>Stenosarchaea group</taxon>
        <taxon>Halobacteria</taxon>
        <taxon>Halobacteriales</taxon>
        <taxon>Haloarculaceae</taxon>
        <taxon>Haloarcula</taxon>
    </lineage>
</organism>
<gene>
    <name evidence="1" type="ORF">C435_15478</name>
</gene>